<evidence type="ECO:0000256" key="6">
    <source>
        <dbReference type="ARBA" id="ARBA00060850"/>
    </source>
</evidence>
<dbReference type="Gene3D" id="2.20.25.80">
    <property type="entry name" value="WRKY domain"/>
    <property type="match status" value="1"/>
</dbReference>
<dbReference type="InParanoid" id="A0A1U8AH56"/>
<keyword evidence="5" id="KW-0539">Nucleus</keyword>
<gene>
    <name evidence="10" type="primary">LOC104603969</name>
</gene>
<dbReference type="AlphaFoldDB" id="A0A1U8AH56"/>
<keyword evidence="3" id="KW-0238">DNA-binding</keyword>
<dbReference type="GO" id="GO:0005634">
    <property type="term" value="C:nucleus"/>
    <property type="evidence" value="ECO:0000318"/>
    <property type="project" value="GO_Central"/>
</dbReference>
<dbReference type="Pfam" id="PF03106">
    <property type="entry name" value="WRKY"/>
    <property type="match status" value="1"/>
</dbReference>
<dbReference type="PROSITE" id="PS50811">
    <property type="entry name" value="WRKY"/>
    <property type="match status" value="1"/>
</dbReference>
<dbReference type="eggNOG" id="ENOG502QPRM">
    <property type="taxonomic scope" value="Eukaryota"/>
</dbReference>
<evidence type="ECO:0000259" key="8">
    <source>
        <dbReference type="PROSITE" id="PS50811"/>
    </source>
</evidence>
<dbReference type="SUPFAM" id="SSF118290">
    <property type="entry name" value="WRKY DNA-binding domain"/>
    <property type="match status" value="1"/>
</dbReference>
<protein>
    <submittedName>
        <fullName evidence="10">Probable WRKY transcription factor 41</fullName>
    </submittedName>
</protein>
<accession>A0A1U8AH56</accession>
<dbReference type="GO" id="GO:0010193">
    <property type="term" value="P:response to ozone"/>
    <property type="evidence" value="ECO:0007669"/>
    <property type="project" value="UniProtKB-ARBA"/>
</dbReference>
<dbReference type="GO" id="GO:0010150">
    <property type="term" value="P:leaf senescence"/>
    <property type="evidence" value="ECO:0007669"/>
    <property type="project" value="UniProtKB-ARBA"/>
</dbReference>
<keyword evidence="9" id="KW-1185">Reference proteome</keyword>
<dbReference type="FunCoup" id="A0A1U8AH56">
    <property type="interactions" value="231"/>
</dbReference>
<dbReference type="GeneID" id="104603969"/>
<keyword evidence="2" id="KW-0805">Transcription regulation</keyword>
<feature type="region of interest" description="Disordered" evidence="7">
    <location>
        <begin position="73"/>
        <end position="108"/>
    </location>
</feature>
<dbReference type="Proteomes" id="UP000189703">
    <property type="component" value="Unplaced"/>
</dbReference>
<dbReference type="PANTHER" id="PTHR32096:SF133">
    <property type="entry name" value="WRKY TRANSCRIPTION FACTOR 41-RELATED"/>
    <property type="match status" value="1"/>
</dbReference>
<organism evidence="9 10">
    <name type="scientific">Nelumbo nucifera</name>
    <name type="common">Sacred lotus</name>
    <dbReference type="NCBI Taxonomy" id="4432"/>
    <lineage>
        <taxon>Eukaryota</taxon>
        <taxon>Viridiplantae</taxon>
        <taxon>Streptophyta</taxon>
        <taxon>Embryophyta</taxon>
        <taxon>Tracheophyta</taxon>
        <taxon>Spermatophyta</taxon>
        <taxon>Magnoliopsida</taxon>
        <taxon>Proteales</taxon>
        <taxon>Nelumbonaceae</taxon>
        <taxon>Nelumbo</taxon>
    </lineage>
</organism>
<dbReference type="FunFam" id="2.20.25.80:FF:000009">
    <property type="entry name" value="WRKY transcription factor 53"/>
    <property type="match status" value="1"/>
</dbReference>
<comment type="similarity">
    <text evidence="6">Belongs to the WRKY group III family.</text>
</comment>
<dbReference type="InterPro" id="IPR044810">
    <property type="entry name" value="WRKY_plant"/>
</dbReference>
<dbReference type="RefSeq" id="XP_010266464.1">
    <property type="nucleotide sequence ID" value="XM_010268162.2"/>
</dbReference>
<dbReference type="GO" id="GO:0009751">
    <property type="term" value="P:response to salicylic acid"/>
    <property type="evidence" value="ECO:0007669"/>
    <property type="project" value="UniProtKB-ARBA"/>
</dbReference>
<dbReference type="InterPro" id="IPR036576">
    <property type="entry name" value="WRKY_dom_sf"/>
</dbReference>
<evidence type="ECO:0000256" key="7">
    <source>
        <dbReference type="SAM" id="MobiDB-lite"/>
    </source>
</evidence>
<keyword evidence="4" id="KW-0804">Transcription</keyword>
<reference evidence="10" key="1">
    <citation type="submission" date="2025-08" db="UniProtKB">
        <authorList>
            <consortium name="RefSeq"/>
        </authorList>
    </citation>
    <scope>IDENTIFICATION</scope>
</reference>
<feature type="domain" description="WRKY" evidence="8">
    <location>
        <begin position="130"/>
        <end position="191"/>
    </location>
</feature>
<dbReference type="InterPro" id="IPR003657">
    <property type="entry name" value="WRKY_dom"/>
</dbReference>
<evidence type="ECO:0000256" key="4">
    <source>
        <dbReference type="ARBA" id="ARBA00023163"/>
    </source>
</evidence>
<feature type="compositionally biased region" description="Basic and acidic residues" evidence="7">
    <location>
        <begin position="87"/>
        <end position="102"/>
    </location>
</feature>
<dbReference type="SMART" id="SM00774">
    <property type="entry name" value="WRKY"/>
    <property type="match status" value="1"/>
</dbReference>
<feature type="compositionally biased region" description="Low complexity" evidence="7">
    <location>
        <begin position="77"/>
        <end position="86"/>
    </location>
</feature>
<dbReference type="PANTHER" id="PTHR32096">
    <property type="entry name" value="WRKY TRANSCRIPTION FACTOR 30-RELATED-RELATED"/>
    <property type="match status" value="1"/>
</dbReference>
<evidence type="ECO:0000256" key="5">
    <source>
        <dbReference type="ARBA" id="ARBA00023242"/>
    </source>
</evidence>
<dbReference type="GO" id="GO:0000976">
    <property type="term" value="F:transcription cis-regulatory region binding"/>
    <property type="evidence" value="ECO:0000318"/>
    <property type="project" value="GO_Central"/>
</dbReference>
<dbReference type="GO" id="GO:0003700">
    <property type="term" value="F:DNA-binding transcription factor activity"/>
    <property type="evidence" value="ECO:0000318"/>
    <property type="project" value="GO_Central"/>
</dbReference>
<proteinExistence type="inferred from homology"/>
<comment type="subcellular location">
    <subcellularLocation>
        <location evidence="1">Nucleus</location>
    </subcellularLocation>
</comment>
<evidence type="ECO:0000313" key="10">
    <source>
        <dbReference type="RefSeq" id="XP_010266464.1"/>
    </source>
</evidence>
<dbReference type="KEGG" id="nnu:104603969"/>
<name>A0A1U8AH56_NELNU</name>
<dbReference type="OrthoDB" id="1888929at2759"/>
<evidence type="ECO:0000256" key="2">
    <source>
        <dbReference type="ARBA" id="ARBA00023015"/>
    </source>
</evidence>
<evidence type="ECO:0000313" key="9">
    <source>
        <dbReference type="Proteomes" id="UP000189703"/>
    </source>
</evidence>
<sequence>MENAGNWEKNALLNELIQGRELALKLQVLDSSSSAEMREMLVQKTLTTFDRALSILKWNGLETETQPMEIVAGGMVDSPRSDSASPRSDDSDRPFKDQDRREISKKRKALPRWTEQVRIGSGVGLEGPLDGYGWRKYGQKDILGAKYPRAYYRCTHRNLQGCLATKQVQRSDEDPSVFDITYRGNHTCNRASHLVPASTSADKPEQKQNQDHLHPQELPNQQNQIQSQEILLNLNTGLNVQTNGLDSGEMMSSSFSFTSTSIGCLKTENHIFSPSTLDNNFMGSYSPSFISPATSESNYFSMSPCRMNRLQGGHNLQTSESDLTEIISAATSATNSPIVDLDFPLGPGDFDTNFPFDTSGFLL</sequence>
<evidence type="ECO:0000256" key="3">
    <source>
        <dbReference type="ARBA" id="ARBA00023125"/>
    </source>
</evidence>
<evidence type="ECO:0000256" key="1">
    <source>
        <dbReference type="ARBA" id="ARBA00004123"/>
    </source>
</evidence>
<dbReference type="OMA" id="DFSIWTK"/>
<dbReference type="GO" id="GO:0042542">
    <property type="term" value="P:response to hydrogen peroxide"/>
    <property type="evidence" value="ECO:0007669"/>
    <property type="project" value="UniProtKB-ARBA"/>
</dbReference>